<dbReference type="Pfam" id="PF00067">
    <property type="entry name" value="p450"/>
    <property type="match status" value="1"/>
</dbReference>
<keyword evidence="2" id="KW-0408">Iron</keyword>
<dbReference type="InterPro" id="IPR001128">
    <property type="entry name" value="Cyt_P450"/>
</dbReference>
<keyword evidence="2" id="KW-0503">Monooxygenase</keyword>
<keyword evidence="2" id="KW-0560">Oxidoreductase</keyword>
<dbReference type="RefSeq" id="WP_221497570.1">
    <property type="nucleotide sequence ID" value="NZ_BAABJP010000015.1"/>
</dbReference>
<dbReference type="Gene3D" id="1.10.630.10">
    <property type="entry name" value="Cytochrome P450"/>
    <property type="match status" value="1"/>
</dbReference>
<keyword evidence="4" id="KW-1185">Reference proteome</keyword>
<dbReference type="PANTHER" id="PTHR46696">
    <property type="entry name" value="P450, PUTATIVE (EUROFUNG)-RELATED"/>
    <property type="match status" value="1"/>
</dbReference>
<sequence length="392" mass="43665">MTEVEWRRYDQYNQAHADGRWAHYAQARAAQCPVPFSESHGGQYHVTRYADVRFVLEHPELFSSAVPAPTNEAPVRLPPLDSDPPLQQEFRKILNPFLSRSYLMRFADQMRGIANEAIDGWIDRGSCEFITEFAMPYSSAVLATVVFDETDPARVTRARDITTRVGTVADAQSFVDLAALAAEYLAERADGLTEREDILGAVARGTIAGRPMTDEERLGVITVLFLGGLDTTRGALGTIAYQLATVPGLEERVRRPEWVRHDLDELLRRFSPVAVMARTVLADVELGGRRLRKGDRLVVHFDSANRDGDRFPGADELVFEPPRVSNALFGLGIHRCVGAHLARLQIEIGYTELLRRVTNLRLITPEPVGFACGAALGPEELKVRFDRREGAV</sequence>
<dbReference type="InterPro" id="IPR036396">
    <property type="entry name" value="Cyt_P450_sf"/>
</dbReference>
<evidence type="ECO:0000313" key="4">
    <source>
        <dbReference type="Proteomes" id="UP001428817"/>
    </source>
</evidence>
<dbReference type="PROSITE" id="PS00086">
    <property type="entry name" value="CYTOCHROME_P450"/>
    <property type="match status" value="1"/>
</dbReference>
<reference evidence="4" key="1">
    <citation type="journal article" date="2019" name="Int. J. Syst. Evol. Microbiol.">
        <title>The Global Catalogue of Microorganisms (GCM) 10K type strain sequencing project: providing services to taxonomists for standard genome sequencing and annotation.</title>
        <authorList>
            <consortium name="The Broad Institute Genomics Platform"/>
            <consortium name="The Broad Institute Genome Sequencing Center for Infectious Disease"/>
            <person name="Wu L."/>
            <person name="Ma J."/>
        </authorList>
    </citation>
    <scope>NUCLEOTIDE SEQUENCE [LARGE SCALE GENOMIC DNA]</scope>
    <source>
        <strain evidence="4">JCM 18303</strain>
    </source>
</reference>
<accession>A0ABP9Q6A2</accession>
<name>A0ABP9Q6A2_9PSEU</name>
<comment type="similarity">
    <text evidence="1 2">Belongs to the cytochrome P450 family.</text>
</comment>
<keyword evidence="2" id="KW-0349">Heme</keyword>
<organism evidence="3 4">
    <name type="scientific">Pseudonocardia eucalypti</name>
    <dbReference type="NCBI Taxonomy" id="648755"/>
    <lineage>
        <taxon>Bacteria</taxon>
        <taxon>Bacillati</taxon>
        <taxon>Actinomycetota</taxon>
        <taxon>Actinomycetes</taxon>
        <taxon>Pseudonocardiales</taxon>
        <taxon>Pseudonocardiaceae</taxon>
        <taxon>Pseudonocardia</taxon>
    </lineage>
</organism>
<gene>
    <name evidence="3" type="ORF">GCM10023321_34680</name>
</gene>
<dbReference type="InterPro" id="IPR017972">
    <property type="entry name" value="Cyt_P450_CS"/>
</dbReference>
<dbReference type="PANTHER" id="PTHR46696:SF6">
    <property type="entry name" value="P450, PUTATIVE (EUROFUNG)-RELATED"/>
    <property type="match status" value="1"/>
</dbReference>
<dbReference type="SUPFAM" id="SSF48264">
    <property type="entry name" value="Cytochrome P450"/>
    <property type="match status" value="1"/>
</dbReference>
<protein>
    <submittedName>
        <fullName evidence="3">Cytochrome P450</fullName>
    </submittedName>
</protein>
<keyword evidence="2" id="KW-0479">Metal-binding</keyword>
<dbReference type="InterPro" id="IPR002397">
    <property type="entry name" value="Cyt_P450_B"/>
</dbReference>
<evidence type="ECO:0000313" key="3">
    <source>
        <dbReference type="EMBL" id="GAA5157079.1"/>
    </source>
</evidence>
<dbReference type="PRINTS" id="PR00359">
    <property type="entry name" value="BP450"/>
</dbReference>
<evidence type="ECO:0000256" key="2">
    <source>
        <dbReference type="RuleBase" id="RU000461"/>
    </source>
</evidence>
<comment type="caution">
    <text evidence="3">The sequence shown here is derived from an EMBL/GenBank/DDBJ whole genome shotgun (WGS) entry which is preliminary data.</text>
</comment>
<dbReference type="Proteomes" id="UP001428817">
    <property type="component" value="Unassembled WGS sequence"/>
</dbReference>
<proteinExistence type="inferred from homology"/>
<dbReference type="EMBL" id="BAABJP010000015">
    <property type="protein sequence ID" value="GAA5157079.1"/>
    <property type="molecule type" value="Genomic_DNA"/>
</dbReference>
<evidence type="ECO:0000256" key="1">
    <source>
        <dbReference type="ARBA" id="ARBA00010617"/>
    </source>
</evidence>